<feature type="chain" id="PRO_5026054046" evidence="1">
    <location>
        <begin position="22"/>
        <end position="239"/>
    </location>
</feature>
<protein>
    <submittedName>
        <fullName evidence="2">DUF1194 domain-containing protein</fullName>
    </submittedName>
</protein>
<keyword evidence="3" id="KW-1185">Reference proteome</keyword>
<feature type="signal peptide" evidence="1">
    <location>
        <begin position="1"/>
        <end position="21"/>
    </location>
</feature>
<evidence type="ECO:0000256" key="1">
    <source>
        <dbReference type="SAM" id="SignalP"/>
    </source>
</evidence>
<accession>A0A6I6IPT0</accession>
<dbReference type="RefSeq" id="WP_157706465.1">
    <property type="nucleotide sequence ID" value="NZ_CP034348.1"/>
</dbReference>
<dbReference type="InterPro" id="IPR010607">
    <property type="entry name" value="DUF1194"/>
</dbReference>
<dbReference type="EMBL" id="CP034348">
    <property type="protein sequence ID" value="QGX97831.1"/>
    <property type="molecule type" value="Genomic_DNA"/>
</dbReference>
<evidence type="ECO:0000313" key="2">
    <source>
        <dbReference type="EMBL" id="QGX97831.1"/>
    </source>
</evidence>
<sequence>MTPVLRAFAVLVGLGVQSAEAACRQALALALDVSGSVDATEYRLQLDGLAHALSTPEVQAAILAMPDAPIRLFIYEWSGLYEQRVLLDWTELTTQDQIFAVANRLRTTQSAHINDPATAISPAMLFGADALAQQAGCWQKTLDISGDGPANVGKHPTDITDEQLGDIVVNALVIGLHSRSNTSKNLHNVKSLESYFRSFVLRGPGAFAEVAIDHADFAEAMKRKLLREISPPALSSLPQ</sequence>
<dbReference type="OrthoDB" id="9792179at2"/>
<dbReference type="KEGG" id="rom:EI983_05895"/>
<name>A0A6I6IPT0_9RHOB</name>
<dbReference type="SUPFAM" id="SSF53300">
    <property type="entry name" value="vWA-like"/>
    <property type="match status" value="1"/>
</dbReference>
<evidence type="ECO:0000313" key="3">
    <source>
        <dbReference type="Proteomes" id="UP000428330"/>
    </source>
</evidence>
<dbReference type="AlphaFoldDB" id="A0A6I6IPT0"/>
<dbReference type="Pfam" id="PF06707">
    <property type="entry name" value="DUF1194"/>
    <property type="match status" value="1"/>
</dbReference>
<organism evidence="2 3">
    <name type="scientific">Roseovarius faecimaris</name>
    <dbReference type="NCBI Taxonomy" id="2494550"/>
    <lineage>
        <taxon>Bacteria</taxon>
        <taxon>Pseudomonadati</taxon>
        <taxon>Pseudomonadota</taxon>
        <taxon>Alphaproteobacteria</taxon>
        <taxon>Rhodobacterales</taxon>
        <taxon>Roseobacteraceae</taxon>
        <taxon>Roseovarius</taxon>
    </lineage>
</organism>
<keyword evidence="1" id="KW-0732">Signal</keyword>
<proteinExistence type="predicted"/>
<dbReference type="Proteomes" id="UP000428330">
    <property type="component" value="Chromosome"/>
</dbReference>
<reference evidence="3" key="1">
    <citation type="submission" date="2018-12" db="EMBL/GenBank/DDBJ databases">
        <title>Complete genome sequence of Roseovarius sp. MME-070.</title>
        <authorList>
            <person name="Nam Y.-D."/>
            <person name="Kang J."/>
            <person name="Chung W.-H."/>
            <person name="Park Y.S."/>
        </authorList>
    </citation>
    <scope>NUCLEOTIDE SEQUENCE [LARGE SCALE GENOMIC DNA]</scope>
    <source>
        <strain evidence="3">MME-070</strain>
    </source>
</reference>
<dbReference type="InterPro" id="IPR036465">
    <property type="entry name" value="vWFA_dom_sf"/>
</dbReference>
<gene>
    <name evidence="2" type="ORF">EI983_05895</name>
</gene>